<dbReference type="NCBIfam" id="TIGR03300">
    <property type="entry name" value="assembly_YfgL"/>
    <property type="match status" value="1"/>
</dbReference>
<name>A0AAU7F9F9_9NEIS</name>
<keyword evidence="1 4" id="KW-0732">Signal</keyword>
<keyword evidence="4" id="KW-0564">Palmitate</keyword>
<comment type="subcellular location">
    <subcellularLocation>
        <location evidence="4">Cell outer membrane</location>
        <topology evidence="4">Lipid-anchor</topology>
    </subcellularLocation>
</comment>
<dbReference type="InterPro" id="IPR018391">
    <property type="entry name" value="PQQ_b-propeller_rpt"/>
</dbReference>
<dbReference type="HAMAP" id="MF_00923">
    <property type="entry name" value="OM_assembly_BamB"/>
    <property type="match status" value="1"/>
</dbReference>
<reference evidence="7" key="1">
    <citation type="submission" date="2024-05" db="EMBL/GenBank/DDBJ databases">
        <authorList>
            <person name="Yang L."/>
            <person name="Pan L."/>
        </authorList>
    </citation>
    <scope>NUCLEOTIDE SEQUENCE</scope>
    <source>
        <strain evidence="7">FCG-7</strain>
    </source>
</reference>
<keyword evidence="4" id="KW-0449">Lipoprotein</keyword>
<dbReference type="GO" id="GO:0009279">
    <property type="term" value="C:cell outer membrane"/>
    <property type="evidence" value="ECO:0007669"/>
    <property type="project" value="UniProtKB-SubCell"/>
</dbReference>
<dbReference type="PANTHER" id="PTHR34512">
    <property type="entry name" value="CELL SURFACE PROTEIN"/>
    <property type="match status" value="1"/>
</dbReference>
<accession>A0AAU7F9F9</accession>
<dbReference type="GO" id="GO:0043165">
    <property type="term" value="P:Gram-negative-bacterium-type cell outer membrane assembly"/>
    <property type="evidence" value="ECO:0007669"/>
    <property type="project" value="UniProtKB-UniRule"/>
</dbReference>
<sequence>MRVLRSALLLGVLGLSACSSTSNIPDPSPLPVVQTTVKAKTLWSAAIGNDTTYRFQPAFSAQYVAVIGGGSELALLNRSNGAVKWKQVLTQNIAGGVGIGADIVAVGSLKGDVVALEQSSGKILWSVKTSSEIIASPVIDSGLVIVRSADGKVSAFSASSGELKWIYQRQQPSLQLRNYASPVVSGGVVYVGQAAGRLSALALNDGRILWEAPIALPRGASELERVTDIVASPVVYADMVCAVAFQGRIACISTQNGSLVWTREASSWAGLAIDEQRVYVTDAKGHIQAFERNTGRSVWKQEALAYRFVSAPAVLGNQVVVGDLDGYLHYLDPESGSLVGQQATDGSRIYLAPKSVGSEAMVQTRKGSLYLLGAQ</sequence>
<dbReference type="InterPro" id="IPR017687">
    <property type="entry name" value="BamB"/>
</dbReference>
<comment type="similarity">
    <text evidence="4">Belongs to the BamB family.</text>
</comment>
<proteinExistence type="inferred from homology"/>
<gene>
    <name evidence="4 7" type="primary">bamB</name>
    <name evidence="7" type="ORF">ABHF33_15825</name>
</gene>
<evidence type="ECO:0000256" key="5">
    <source>
        <dbReference type="SAM" id="SignalP"/>
    </source>
</evidence>
<dbReference type="GO" id="GO:0051205">
    <property type="term" value="P:protein insertion into membrane"/>
    <property type="evidence" value="ECO:0007669"/>
    <property type="project" value="UniProtKB-UniRule"/>
</dbReference>
<protein>
    <recommendedName>
        <fullName evidence="4">Outer membrane protein assembly factor BamB</fullName>
    </recommendedName>
</protein>
<evidence type="ECO:0000256" key="2">
    <source>
        <dbReference type="ARBA" id="ARBA00023136"/>
    </source>
</evidence>
<dbReference type="InterPro" id="IPR011047">
    <property type="entry name" value="Quinoprotein_ADH-like_sf"/>
</dbReference>
<dbReference type="InterPro" id="IPR015943">
    <property type="entry name" value="WD40/YVTN_repeat-like_dom_sf"/>
</dbReference>
<organism evidence="7">
    <name type="scientific">Chitinibacter mangrovi</name>
    <dbReference type="NCBI Taxonomy" id="3153927"/>
    <lineage>
        <taxon>Bacteria</taxon>
        <taxon>Pseudomonadati</taxon>
        <taxon>Pseudomonadota</taxon>
        <taxon>Betaproteobacteria</taxon>
        <taxon>Neisseriales</taxon>
        <taxon>Chitinibacteraceae</taxon>
        <taxon>Chitinibacter</taxon>
    </lineage>
</organism>
<dbReference type="EMBL" id="CP157355">
    <property type="protein sequence ID" value="XBM00504.1"/>
    <property type="molecule type" value="Genomic_DNA"/>
</dbReference>
<evidence type="ECO:0000256" key="4">
    <source>
        <dbReference type="HAMAP-Rule" id="MF_00923"/>
    </source>
</evidence>
<evidence type="ECO:0000256" key="1">
    <source>
        <dbReference type="ARBA" id="ARBA00022729"/>
    </source>
</evidence>
<evidence type="ECO:0000313" key="7">
    <source>
        <dbReference type="EMBL" id="XBM00504.1"/>
    </source>
</evidence>
<comment type="subunit">
    <text evidence="4">Part of the Bam complex.</text>
</comment>
<dbReference type="Gene3D" id="2.130.10.10">
    <property type="entry name" value="YVTN repeat-like/Quinoprotein amine dehydrogenase"/>
    <property type="match status" value="1"/>
</dbReference>
<keyword evidence="2 4" id="KW-0472">Membrane</keyword>
<dbReference type="PROSITE" id="PS51257">
    <property type="entry name" value="PROKAR_LIPOPROTEIN"/>
    <property type="match status" value="1"/>
</dbReference>
<evidence type="ECO:0000259" key="6">
    <source>
        <dbReference type="Pfam" id="PF13360"/>
    </source>
</evidence>
<dbReference type="SMART" id="SM00564">
    <property type="entry name" value="PQQ"/>
    <property type="match status" value="6"/>
</dbReference>
<dbReference type="Pfam" id="PF13360">
    <property type="entry name" value="PQQ_2"/>
    <property type="match status" value="1"/>
</dbReference>
<feature type="signal peptide" evidence="5">
    <location>
        <begin position="1"/>
        <end position="24"/>
    </location>
</feature>
<feature type="chain" id="PRO_5043548899" description="Outer membrane protein assembly factor BamB" evidence="5">
    <location>
        <begin position="25"/>
        <end position="375"/>
    </location>
</feature>
<dbReference type="RefSeq" id="WP_348944853.1">
    <property type="nucleotide sequence ID" value="NZ_CP157355.1"/>
</dbReference>
<dbReference type="SUPFAM" id="SSF50998">
    <property type="entry name" value="Quinoprotein alcohol dehydrogenase-like"/>
    <property type="match status" value="1"/>
</dbReference>
<dbReference type="KEGG" id="cmav:ABHF33_15825"/>
<dbReference type="PANTHER" id="PTHR34512:SF30">
    <property type="entry name" value="OUTER MEMBRANE PROTEIN ASSEMBLY FACTOR BAMB"/>
    <property type="match status" value="1"/>
</dbReference>
<evidence type="ECO:0000256" key="3">
    <source>
        <dbReference type="ARBA" id="ARBA00023237"/>
    </source>
</evidence>
<dbReference type="InterPro" id="IPR002372">
    <property type="entry name" value="PQQ_rpt_dom"/>
</dbReference>
<keyword evidence="3 4" id="KW-0998">Cell outer membrane</keyword>
<comment type="function">
    <text evidence="4">Part of the outer membrane protein assembly complex, which is involved in assembly and insertion of beta-barrel proteins into the outer membrane.</text>
</comment>
<dbReference type="AlphaFoldDB" id="A0AAU7F9F9"/>
<feature type="domain" description="Pyrrolo-quinoline quinone repeat" evidence="6">
    <location>
        <begin position="71"/>
        <end position="301"/>
    </location>
</feature>